<evidence type="ECO:0000313" key="3">
    <source>
        <dbReference type="Proteomes" id="UP000602510"/>
    </source>
</evidence>
<dbReference type="EMBL" id="WSZM01000117">
    <property type="protein sequence ID" value="KAF4041607.1"/>
    <property type="molecule type" value="Genomic_DNA"/>
</dbReference>
<comment type="caution">
    <text evidence="2">The sequence shown here is derived from an EMBL/GenBank/DDBJ whole genome shotgun (WGS) entry which is preliminary data.</text>
</comment>
<name>A0A833S6E8_PHYIN</name>
<accession>A0A833S6E8</accession>
<dbReference type="Proteomes" id="UP000602510">
    <property type="component" value="Unassembled WGS sequence"/>
</dbReference>
<protein>
    <submittedName>
        <fullName evidence="2">Uncharacterized protein</fullName>
    </submittedName>
</protein>
<evidence type="ECO:0000313" key="2">
    <source>
        <dbReference type="EMBL" id="KAF4041607.1"/>
    </source>
</evidence>
<organism evidence="2 3">
    <name type="scientific">Phytophthora infestans</name>
    <name type="common">Potato late blight agent</name>
    <name type="synonym">Botrytis infestans</name>
    <dbReference type="NCBI Taxonomy" id="4787"/>
    <lineage>
        <taxon>Eukaryota</taxon>
        <taxon>Sar</taxon>
        <taxon>Stramenopiles</taxon>
        <taxon>Oomycota</taxon>
        <taxon>Peronosporomycetes</taxon>
        <taxon>Peronosporales</taxon>
        <taxon>Peronosporaceae</taxon>
        <taxon>Phytophthora</taxon>
    </lineage>
</organism>
<proteinExistence type="predicted"/>
<gene>
    <name evidence="2" type="ORF">GN244_ATG06120</name>
</gene>
<keyword evidence="3" id="KW-1185">Reference proteome</keyword>
<feature type="region of interest" description="Disordered" evidence="1">
    <location>
        <begin position="126"/>
        <end position="151"/>
    </location>
</feature>
<evidence type="ECO:0000256" key="1">
    <source>
        <dbReference type="SAM" id="MobiDB-lite"/>
    </source>
</evidence>
<dbReference type="AlphaFoldDB" id="A0A833S6E8"/>
<reference evidence="2" key="1">
    <citation type="submission" date="2020-04" db="EMBL/GenBank/DDBJ databases">
        <title>Hybrid Assembly of Korean Phytophthora infestans isolates.</title>
        <authorList>
            <person name="Prokchorchik M."/>
            <person name="Lee Y."/>
            <person name="Seo J."/>
            <person name="Cho J.-H."/>
            <person name="Park Y.-E."/>
            <person name="Jang D.-C."/>
            <person name="Im J.-S."/>
            <person name="Choi J.-G."/>
            <person name="Park H.-J."/>
            <person name="Lee G.-B."/>
            <person name="Lee Y.-G."/>
            <person name="Hong S.-Y."/>
            <person name="Cho K."/>
            <person name="Sohn K.H."/>
        </authorList>
    </citation>
    <scope>NUCLEOTIDE SEQUENCE</scope>
    <source>
        <strain evidence="2">KR_1_A1</strain>
    </source>
</reference>
<sequence length="151" mass="17242">MERLPAPGKSVSNGRREVEAQCIDSQKKVFKVTVATSTNQIRRLHYLLAKYDVADDSTDYRLKRQSEDIREQDYPLSSVNKTLRAHVKLEEMDLDVLVLPSKALTESGDSNIVLLWTLTYDLPGEARRDARDPPVEGREHHLHGKPHEPDQ</sequence>